<protein>
    <submittedName>
        <fullName evidence="2">Uncharacterized protein</fullName>
    </submittedName>
</protein>
<feature type="transmembrane region" description="Helical" evidence="1">
    <location>
        <begin position="69"/>
        <end position="90"/>
    </location>
</feature>
<dbReference type="Proteomes" id="UP000280405">
    <property type="component" value="Unassembled WGS sequence"/>
</dbReference>
<dbReference type="AlphaFoldDB" id="A0A3A8EYN9"/>
<feature type="transmembrane region" description="Helical" evidence="1">
    <location>
        <begin position="39"/>
        <end position="57"/>
    </location>
</feature>
<gene>
    <name evidence="2" type="ORF">D7V20_03575</name>
</gene>
<proteinExistence type="predicted"/>
<reference evidence="2 3" key="1">
    <citation type="submission" date="2018-09" db="EMBL/GenBank/DDBJ databases">
        <title>The draft genome of Acinetobacter spp. strains.</title>
        <authorList>
            <person name="Qin J."/>
            <person name="Feng Y."/>
            <person name="Zong Z."/>
        </authorList>
    </citation>
    <scope>NUCLEOTIDE SEQUENCE [LARGE SCALE GENOMIC DNA]</scope>
    <source>
        <strain evidence="2 3">WCHAc060115</strain>
    </source>
</reference>
<accession>A0A3A8EYN9</accession>
<evidence type="ECO:0000313" key="3">
    <source>
        <dbReference type="Proteomes" id="UP000280405"/>
    </source>
</evidence>
<organism evidence="2 3">
    <name type="scientific">Acinetobacter rongchengensis</name>
    <dbReference type="NCBI Taxonomy" id="2419601"/>
    <lineage>
        <taxon>Bacteria</taxon>
        <taxon>Pseudomonadati</taxon>
        <taxon>Pseudomonadota</taxon>
        <taxon>Gammaproteobacteria</taxon>
        <taxon>Moraxellales</taxon>
        <taxon>Moraxellaceae</taxon>
        <taxon>Acinetobacter</taxon>
    </lineage>
</organism>
<evidence type="ECO:0000313" key="2">
    <source>
        <dbReference type="EMBL" id="RKG39695.1"/>
    </source>
</evidence>
<keyword evidence="1" id="KW-0812">Transmembrane</keyword>
<keyword evidence="3" id="KW-1185">Reference proteome</keyword>
<comment type="caution">
    <text evidence="2">The sequence shown here is derived from an EMBL/GenBank/DDBJ whole genome shotgun (WGS) entry which is preliminary data.</text>
</comment>
<keyword evidence="1" id="KW-1133">Transmembrane helix</keyword>
<dbReference type="RefSeq" id="WP_120382968.1">
    <property type="nucleotide sequence ID" value="NZ_RAXT01000004.1"/>
</dbReference>
<feature type="transmembrane region" description="Helical" evidence="1">
    <location>
        <begin position="96"/>
        <end position="116"/>
    </location>
</feature>
<sequence>MLLDFWYSERCTKHTKLIVSVITCAIIYYCSTFEKLSPAFTLFSLAIGVSIHVLRKISIKIATGTPYLTLYKILFAVFSIFTFAILVFLLPTTNKLYTAIQALGFVALGLFVVSIYESRQKRFE</sequence>
<evidence type="ECO:0000256" key="1">
    <source>
        <dbReference type="SAM" id="Phobius"/>
    </source>
</evidence>
<dbReference type="EMBL" id="RAXT01000004">
    <property type="protein sequence ID" value="RKG39695.1"/>
    <property type="molecule type" value="Genomic_DNA"/>
</dbReference>
<name>A0A3A8EYN9_9GAMM</name>
<dbReference type="OrthoDB" id="6713141at2"/>
<keyword evidence="1" id="KW-0472">Membrane</keyword>